<keyword evidence="1" id="KW-0812">Transmembrane</keyword>
<evidence type="ECO:0000256" key="1">
    <source>
        <dbReference type="SAM" id="Phobius"/>
    </source>
</evidence>
<keyword evidence="1" id="KW-1133">Transmembrane helix</keyword>
<keyword evidence="1" id="KW-0472">Membrane</keyword>
<keyword evidence="3" id="KW-1185">Reference proteome</keyword>
<feature type="transmembrane region" description="Helical" evidence="1">
    <location>
        <begin position="44"/>
        <end position="64"/>
    </location>
</feature>
<name>A0ABU7CFG3_9TELE</name>
<evidence type="ECO:0000313" key="3">
    <source>
        <dbReference type="Proteomes" id="UP001345963"/>
    </source>
</evidence>
<reference evidence="2 3" key="1">
    <citation type="submission" date="2021-07" db="EMBL/GenBank/DDBJ databases">
        <authorList>
            <person name="Palmer J.M."/>
        </authorList>
    </citation>
    <scope>NUCLEOTIDE SEQUENCE [LARGE SCALE GENOMIC DNA]</scope>
    <source>
        <strain evidence="2 3">AT_MEX2019</strain>
        <tissue evidence="2">Muscle</tissue>
    </source>
</reference>
<comment type="caution">
    <text evidence="2">The sequence shown here is derived from an EMBL/GenBank/DDBJ whole genome shotgun (WGS) entry which is preliminary data.</text>
</comment>
<evidence type="ECO:0000313" key="2">
    <source>
        <dbReference type="EMBL" id="MED6260975.1"/>
    </source>
</evidence>
<dbReference type="Proteomes" id="UP001345963">
    <property type="component" value="Unassembled WGS sequence"/>
</dbReference>
<organism evidence="2 3">
    <name type="scientific">Ataeniobius toweri</name>
    <dbReference type="NCBI Taxonomy" id="208326"/>
    <lineage>
        <taxon>Eukaryota</taxon>
        <taxon>Metazoa</taxon>
        <taxon>Chordata</taxon>
        <taxon>Craniata</taxon>
        <taxon>Vertebrata</taxon>
        <taxon>Euteleostomi</taxon>
        <taxon>Actinopterygii</taxon>
        <taxon>Neopterygii</taxon>
        <taxon>Teleostei</taxon>
        <taxon>Neoteleostei</taxon>
        <taxon>Acanthomorphata</taxon>
        <taxon>Ovalentaria</taxon>
        <taxon>Atherinomorphae</taxon>
        <taxon>Cyprinodontiformes</taxon>
        <taxon>Goodeidae</taxon>
        <taxon>Ataeniobius</taxon>
    </lineage>
</organism>
<evidence type="ECO:0008006" key="4">
    <source>
        <dbReference type="Google" id="ProtNLM"/>
    </source>
</evidence>
<accession>A0ABU7CFG3</accession>
<protein>
    <recommendedName>
        <fullName evidence="4">Vomeronasal type-1 receptor</fullName>
    </recommendedName>
</protein>
<sequence>MWGAATADLSGPSIFKPLQQNEPSHQADIPTCQSSSSHGLFTPLLLTVADFLFGFYLFQLWIFVPPERRGLVSQIMFGFHALVSGSSPQDLSRQPVLQLLMNYEPNRKLPAGMSNNRGSTEQSVSASLHWFPRHV</sequence>
<dbReference type="EMBL" id="JAHUTI010089442">
    <property type="protein sequence ID" value="MED6260975.1"/>
    <property type="molecule type" value="Genomic_DNA"/>
</dbReference>
<proteinExistence type="predicted"/>
<gene>
    <name evidence="2" type="ORF">ATANTOWER_032135</name>
</gene>